<dbReference type="AlphaFoldDB" id="A0A0G5IC66"/>
<evidence type="ECO:0000313" key="3">
    <source>
        <dbReference type="Proteomes" id="UP000253594"/>
    </source>
</evidence>
<organism evidence="2 3">
    <name type="scientific">Pseudomonas aeruginosa</name>
    <dbReference type="NCBI Taxonomy" id="287"/>
    <lineage>
        <taxon>Bacteria</taxon>
        <taxon>Pseudomonadati</taxon>
        <taxon>Pseudomonadota</taxon>
        <taxon>Gammaproteobacteria</taxon>
        <taxon>Pseudomonadales</taxon>
        <taxon>Pseudomonadaceae</taxon>
        <taxon>Pseudomonas</taxon>
    </lineage>
</organism>
<comment type="caution">
    <text evidence="2">The sequence shown here is derived from an EMBL/GenBank/DDBJ whole genome shotgun (WGS) entry which is preliminary data.</text>
</comment>
<dbReference type="Proteomes" id="UP000253594">
    <property type="component" value="Unassembled WGS sequence"/>
</dbReference>
<sequence length="89" mass="9480">MAVYTITISDTEGGVLFGMKGPQLHDSEASKLAYALMEASKSIGRELAKLNGAGNGVSCACDECLARRARGEEPQQEIHSTKAKSRTVH</sequence>
<gene>
    <name evidence="2" type="ORF">DT376_17840</name>
</gene>
<dbReference type="EMBL" id="QORE01000589">
    <property type="protein sequence ID" value="RCI73531.1"/>
    <property type="molecule type" value="Genomic_DNA"/>
</dbReference>
<evidence type="ECO:0000256" key="1">
    <source>
        <dbReference type="SAM" id="MobiDB-lite"/>
    </source>
</evidence>
<dbReference type="RefSeq" id="WP_016050130.1">
    <property type="nucleotide sequence ID" value="NZ_CAAKMQ010000087.1"/>
</dbReference>
<accession>A0A0G5IC66</accession>
<name>A0A0G5IC66_PSEAI</name>
<evidence type="ECO:0000313" key="2">
    <source>
        <dbReference type="EMBL" id="RCI73531.1"/>
    </source>
</evidence>
<proteinExistence type="predicted"/>
<feature type="region of interest" description="Disordered" evidence="1">
    <location>
        <begin position="69"/>
        <end position="89"/>
    </location>
</feature>
<reference evidence="2 3" key="1">
    <citation type="submission" date="2018-07" db="EMBL/GenBank/DDBJ databases">
        <title>Mechanisms of high-level aminoglycoside resistance among Gram-negative pathogens in Brazil.</title>
        <authorList>
            <person name="Ballaben A.S."/>
            <person name="Darini A.L.C."/>
            <person name="Doi Y."/>
        </authorList>
    </citation>
    <scope>NUCLEOTIDE SEQUENCE [LARGE SCALE GENOMIC DNA]</scope>
    <source>
        <strain evidence="2 3">B2-305</strain>
    </source>
</reference>
<protein>
    <submittedName>
        <fullName evidence="2">Uncharacterized protein</fullName>
    </submittedName>
</protein>